<feature type="transmembrane region" description="Helical" evidence="1">
    <location>
        <begin position="23"/>
        <end position="45"/>
    </location>
</feature>
<name>A0A0Q9ZCX1_9FLAO</name>
<evidence type="ECO:0000313" key="3">
    <source>
        <dbReference type="Proteomes" id="UP000051643"/>
    </source>
</evidence>
<evidence type="ECO:0000256" key="1">
    <source>
        <dbReference type="SAM" id="Phobius"/>
    </source>
</evidence>
<gene>
    <name evidence="2" type="ORF">APR42_12455</name>
</gene>
<accession>A0A0Q9ZCX1</accession>
<proteinExistence type="predicted"/>
<sequence>MSYKLLKNNLIVYMKPTANNMLWVFYLLKLNLSAALTIVHLQVFFKNCIFEKIKMKYGEI</sequence>
<dbReference type="AlphaFoldDB" id="A0A0Q9ZCX1"/>
<keyword evidence="3" id="KW-1185">Reference proteome</keyword>
<comment type="caution">
    <text evidence="2">The sequence shown here is derived from an EMBL/GenBank/DDBJ whole genome shotgun (WGS) entry which is preliminary data.</text>
</comment>
<organism evidence="2 3">
    <name type="scientific">Salegentibacter mishustinae</name>
    <dbReference type="NCBI Taxonomy" id="270918"/>
    <lineage>
        <taxon>Bacteria</taxon>
        <taxon>Pseudomonadati</taxon>
        <taxon>Bacteroidota</taxon>
        <taxon>Flavobacteriia</taxon>
        <taxon>Flavobacteriales</taxon>
        <taxon>Flavobacteriaceae</taxon>
        <taxon>Salegentibacter</taxon>
    </lineage>
</organism>
<keyword evidence="1" id="KW-0812">Transmembrane</keyword>
<keyword evidence="1" id="KW-0472">Membrane</keyword>
<keyword evidence="1" id="KW-1133">Transmembrane helix</keyword>
<dbReference type="Proteomes" id="UP000051643">
    <property type="component" value="Unassembled WGS sequence"/>
</dbReference>
<evidence type="ECO:0000313" key="2">
    <source>
        <dbReference type="EMBL" id="KRG27306.1"/>
    </source>
</evidence>
<protein>
    <submittedName>
        <fullName evidence="2">Uncharacterized protein</fullName>
    </submittedName>
</protein>
<dbReference type="EMBL" id="LKTP01000037">
    <property type="protein sequence ID" value="KRG27306.1"/>
    <property type="molecule type" value="Genomic_DNA"/>
</dbReference>
<reference evidence="2" key="1">
    <citation type="submission" date="2015-10" db="EMBL/GenBank/DDBJ databases">
        <title>Draft genome sequence of Salegentibacter mishustinae KCTC 12263.</title>
        <authorList>
            <person name="Lin W."/>
            <person name="Zheng Q."/>
        </authorList>
    </citation>
    <scope>NUCLEOTIDE SEQUENCE [LARGE SCALE GENOMIC DNA]</scope>
    <source>
        <strain evidence="2">KCTC 12263</strain>
    </source>
</reference>